<dbReference type="GO" id="GO:0006303">
    <property type="term" value="P:double-strand break repair via nonhomologous end joining"/>
    <property type="evidence" value="ECO:0007669"/>
    <property type="project" value="TreeGrafter"/>
</dbReference>
<dbReference type="AlphaFoldDB" id="A0A7X0RQG3"/>
<dbReference type="GO" id="GO:0003910">
    <property type="term" value="F:DNA ligase (ATP) activity"/>
    <property type="evidence" value="ECO:0007669"/>
    <property type="project" value="UniProtKB-EC"/>
</dbReference>
<comment type="caution">
    <text evidence="5">The sequence shown here is derived from an EMBL/GenBank/DDBJ whole genome shotgun (WGS) entry which is preliminary data.</text>
</comment>
<reference evidence="5 6" key="1">
    <citation type="submission" date="2020-08" db="EMBL/GenBank/DDBJ databases">
        <title>Cohnella phylogeny.</title>
        <authorList>
            <person name="Dunlap C."/>
        </authorList>
    </citation>
    <scope>NUCLEOTIDE SEQUENCE [LARGE SCALE GENOMIC DNA]</scope>
    <source>
        <strain evidence="5 6">DSM 28246</strain>
    </source>
</reference>
<dbReference type="EC" id="6.5.1.1" evidence="1"/>
<dbReference type="InterPro" id="IPR012309">
    <property type="entry name" value="DNA_ligase_ATP-dep_C"/>
</dbReference>
<dbReference type="GO" id="GO:0005524">
    <property type="term" value="F:ATP binding"/>
    <property type="evidence" value="ECO:0007669"/>
    <property type="project" value="InterPro"/>
</dbReference>
<evidence type="ECO:0000259" key="4">
    <source>
        <dbReference type="PROSITE" id="PS50160"/>
    </source>
</evidence>
<dbReference type="GO" id="GO:0003677">
    <property type="term" value="F:DNA binding"/>
    <property type="evidence" value="ECO:0007669"/>
    <property type="project" value="InterPro"/>
</dbReference>
<feature type="domain" description="ATP-dependent DNA ligase family profile" evidence="4">
    <location>
        <begin position="105"/>
        <end position="195"/>
    </location>
</feature>
<evidence type="ECO:0000256" key="3">
    <source>
        <dbReference type="ARBA" id="ARBA00034003"/>
    </source>
</evidence>
<comment type="catalytic activity">
    <reaction evidence="3">
        <text>ATP + (deoxyribonucleotide)n-3'-hydroxyl + 5'-phospho-(deoxyribonucleotide)m = (deoxyribonucleotide)n+m + AMP + diphosphate.</text>
        <dbReference type="EC" id="6.5.1.1"/>
    </reaction>
</comment>
<dbReference type="GO" id="GO:0006297">
    <property type="term" value="P:nucleotide-excision repair, DNA gap filling"/>
    <property type="evidence" value="ECO:0007669"/>
    <property type="project" value="TreeGrafter"/>
</dbReference>
<dbReference type="InterPro" id="IPR012340">
    <property type="entry name" value="NA-bd_OB-fold"/>
</dbReference>
<protein>
    <recommendedName>
        <fullName evidence="1">DNA ligase (ATP)</fullName>
        <ecNumber evidence="1">6.5.1.1</ecNumber>
    </recommendedName>
</protein>
<dbReference type="SUPFAM" id="SSF56091">
    <property type="entry name" value="DNA ligase/mRNA capping enzyme, catalytic domain"/>
    <property type="match status" value="1"/>
</dbReference>
<proteinExistence type="predicted"/>
<dbReference type="Pfam" id="PF04679">
    <property type="entry name" value="DNA_ligase_A_C"/>
    <property type="match status" value="1"/>
</dbReference>
<accession>A0A7X0RQG3</accession>
<keyword evidence="6" id="KW-1185">Reference proteome</keyword>
<dbReference type="InterPro" id="IPR029710">
    <property type="entry name" value="LIG4"/>
</dbReference>
<dbReference type="SUPFAM" id="SSF50249">
    <property type="entry name" value="Nucleic acid-binding proteins"/>
    <property type="match status" value="1"/>
</dbReference>
<evidence type="ECO:0000313" key="6">
    <source>
        <dbReference type="Proteomes" id="UP000547209"/>
    </source>
</evidence>
<dbReference type="InterPro" id="IPR012310">
    <property type="entry name" value="DNA_ligase_ATP-dep_cent"/>
</dbReference>
<dbReference type="EMBL" id="JACJVP010000023">
    <property type="protein sequence ID" value="MBB6671675.1"/>
    <property type="molecule type" value="Genomic_DNA"/>
</dbReference>
<evidence type="ECO:0000256" key="1">
    <source>
        <dbReference type="ARBA" id="ARBA00012727"/>
    </source>
</evidence>
<dbReference type="PROSITE" id="PS00697">
    <property type="entry name" value="DNA_LIGASE_A1"/>
    <property type="match status" value="1"/>
</dbReference>
<keyword evidence="2 5" id="KW-0436">Ligase</keyword>
<dbReference type="PANTHER" id="PTHR45997">
    <property type="entry name" value="DNA LIGASE 4"/>
    <property type="match status" value="1"/>
</dbReference>
<organism evidence="5 6">
    <name type="scientific">Cohnella nanjingensis</name>
    <dbReference type="NCBI Taxonomy" id="1387779"/>
    <lineage>
        <taxon>Bacteria</taxon>
        <taxon>Bacillati</taxon>
        <taxon>Bacillota</taxon>
        <taxon>Bacilli</taxon>
        <taxon>Bacillales</taxon>
        <taxon>Paenibacillaceae</taxon>
        <taxon>Cohnella</taxon>
    </lineage>
</organism>
<dbReference type="Pfam" id="PF01068">
    <property type="entry name" value="DNA_ligase_A_M"/>
    <property type="match status" value="1"/>
</dbReference>
<dbReference type="Proteomes" id="UP000547209">
    <property type="component" value="Unassembled WGS sequence"/>
</dbReference>
<sequence>MEMRPVHPFEPVTADRLPAGGAWTAQIKWDGVRMLTYYDGVHTRLVNRRLNDRTAQYPELTHAPDFVEASSVILDGEFIAFDRARPSFHEVMRRESLRKTDSIQRAIDAVPVTYMVFDVLFANGRWTVDLPLRERQALLEQVLRPHAQVQAVANTSDPEALFDVMRAHRMEGVVAKDLNSIYAIGGKDKRWRKKKVIRDLTAAVGGVTLRDGTVNALLLGLYDEAGDLHYIGHAGAGKLTYADYRALTEALAEMRTAARPFKNRVEREREAVWIRPGERAVKVNYLEWTEGGTLRQPVLQAFVDAASADCTFRQLQ</sequence>
<dbReference type="PROSITE" id="PS50160">
    <property type="entry name" value="DNA_LIGASE_A3"/>
    <property type="match status" value="1"/>
</dbReference>
<dbReference type="RefSeq" id="WP_185143152.1">
    <property type="nucleotide sequence ID" value="NZ_JACJVP010000023.1"/>
</dbReference>
<name>A0A7X0RQG3_9BACL</name>
<dbReference type="Gene3D" id="3.30.470.30">
    <property type="entry name" value="DNA ligase/mRNA capping enzyme"/>
    <property type="match status" value="1"/>
</dbReference>
<gene>
    <name evidence="5" type="ORF">H7C19_13375</name>
</gene>
<dbReference type="PANTHER" id="PTHR45997:SF1">
    <property type="entry name" value="DNA LIGASE 4"/>
    <property type="match status" value="1"/>
</dbReference>
<dbReference type="CDD" id="cd07971">
    <property type="entry name" value="OBF_DNA_ligase_LigD"/>
    <property type="match status" value="1"/>
</dbReference>
<dbReference type="CDD" id="cd07906">
    <property type="entry name" value="Adenylation_DNA_ligase_LigD_LigC"/>
    <property type="match status" value="1"/>
</dbReference>
<dbReference type="GO" id="GO:0006310">
    <property type="term" value="P:DNA recombination"/>
    <property type="evidence" value="ECO:0007669"/>
    <property type="project" value="InterPro"/>
</dbReference>
<evidence type="ECO:0000313" key="5">
    <source>
        <dbReference type="EMBL" id="MBB6671675.1"/>
    </source>
</evidence>
<evidence type="ECO:0000256" key="2">
    <source>
        <dbReference type="ARBA" id="ARBA00022598"/>
    </source>
</evidence>
<dbReference type="InterPro" id="IPR016059">
    <property type="entry name" value="DNA_ligase_ATP-dep_CS"/>
</dbReference>
<dbReference type="Gene3D" id="2.40.50.140">
    <property type="entry name" value="Nucleic acid-binding proteins"/>
    <property type="match status" value="1"/>
</dbReference>